<dbReference type="Gene3D" id="2.60.120.260">
    <property type="entry name" value="Galactose-binding domain-like"/>
    <property type="match status" value="1"/>
</dbReference>
<gene>
    <name evidence="2" type="ORF">BJG266_LOCUS42022</name>
    <name evidence="3" type="ORF">QVE165_LOCUS58908</name>
</gene>
<proteinExistence type="predicted"/>
<accession>A0A816DJZ2</accession>
<evidence type="ECO:0000313" key="2">
    <source>
        <dbReference type="EMBL" id="CAF1480221.1"/>
    </source>
</evidence>
<evidence type="ECO:0000256" key="1">
    <source>
        <dbReference type="SAM" id="Phobius"/>
    </source>
</evidence>
<dbReference type="OrthoDB" id="10007559at2759"/>
<dbReference type="EMBL" id="CAJNOI010002524">
    <property type="protein sequence ID" value="CAF1480221.1"/>
    <property type="molecule type" value="Genomic_DNA"/>
</dbReference>
<keyword evidence="1" id="KW-0472">Membrane</keyword>
<keyword evidence="4" id="KW-1185">Reference proteome</keyword>
<dbReference type="EMBL" id="CAJNOM010002848">
    <property type="protein sequence ID" value="CAF1638394.1"/>
    <property type="molecule type" value="Genomic_DNA"/>
</dbReference>
<keyword evidence="1" id="KW-0812">Transmembrane</keyword>
<comment type="caution">
    <text evidence="3">The sequence shown here is derived from an EMBL/GenBank/DDBJ whole genome shotgun (WGS) entry which is preliminary data.</text>
</comment>
<keyword evidence="1" id="KW-1133">Transmembrane helix</keyword>
<evidence type="ECO:0000313" key="4">
    <source>
        <dbReference type="Proteomes" id="UP000663832"/>
    </source>
</evidence>
<evidence type="ECO:0000313" key="3">
    <source>
        <dbReference type="EMBL" id="CAF1638394.1"/>
    </source>
</evidence>
<name>A0A816DJZ2_9BILA</name>
<dbReference type="AlphaFoldDB" id="A0A816DJZ2"/>
<dbReference type="Proteomes" id="UP000663877">
    <property type="component" value="Unassembled WGS sequence"/>
</dbReference>
<feature type="transmembrane region" description="Helical" evidence="1">
    <location>
        <begin position="96"/>
        <end position="120"/>
    </location>
</feature>
<reference evidence="3" key="1">
    <citation type="submission" date="2021-02" db="EMBL/GenBank/DDBJ databases">
        <authorList>
            <person name="Nowell W R."/>
        </authorList>
    </citation>
    <scope>NUCLEOTIDE SEQUENCE</scope>
</reference>
<organism evidence="3 4">
    <name type="scientific">Adineta steineri</name>
    <dbReference type="NCBI Taxonomy" id="433720"/>
    <lineage>
        <taxon>Eukaryota</taxon>
        <taxon>Metazoa</taxon>
        <taxon>Spiralia</taxon>
        <taxon>Gnathifera</taxon>
        <taxon>Rotifera</taxon>
        <taxon>Eurotatoria</taxon>
        <taxon>Bdelloidea</taxon>
        <taxon>Adinetida</taxon>
        <taxon>Adinetidae</taxon>
        <taxon>Adineta</taxon>
    </lineage>
</organism>
<sequence>MQRAKHPVITVQRRIRHPKKSKRVSIERNSENRNSQNTVIYPDIAVHNNRISQSSLKVTFSRQRAILSEIDLSSIKVHQKLNQKKNSNRKRSIRRFGFLICTAIITCLLFAIITAVAIVATQTTTTITITTETTSISSPISSTTASLTSTSLSTSTLSTILTSSSIFTSSLTKTTTTTSPSTTTFSCTSPPPQSVAKYETDTVTNWTQYIYNYTSTTTFPILIFGVDASAEMYIMIDGVSVVDITDTSVELLKNSDFENSSTTLTGWSVWCKSTCSSGDGGTIYTSNCRLSSNCYKSQCRSSIDYLVQSFSTIIGRIYTISFWFQRLRSSSSGGSAKLYVGII</sequence>
<dbReference type="Proteomes" id="UP000663832">
    <property type="component" value="Unassembled WGS sequence"/>
</dbReference>
<protein>
    <submittedName>
        <fullName evidence="3">Uncharacterized protein</fullName>
    </submittedName>
</protein>